<sequence>MPKYMPKGCKCASKKRYVSSGIANYPDCIDVCTAPICGTADNLTLLAPIVYDEIGINLCREVPLTGTLPTAGLPLSASVQVLTVSFAPQNGAATSIERIPGRPNCYLITLTNLAVTFAVTIYDCSKRTVSVLTETATYLASGSSVPDYQYHDEETNPSNVELEIFAPYGLTYQDANTADPAINYIGFSTTNNTLQQGLNMIAIPKILNFDTTTPSLTVGITFYIKSVYFSQYLIPHNGRAVVPKGSVVPDEDSVCLDFVSGDLLDYEIKPLELGPPKYEKNLKNECSLCEPCNACYTEPTEPAPVPPAETPEN</sequence>
<dbReference type="EMBL" id="JAOQJX010000004">
    <property type="protein sequence ID" value="MCU6746816.1"/>
    <property type="molecule type" value="Genomic_DNA"/>
</dbReference>
<organism evidence="1 2">
    <name type="scientific">Faecalicatena acetigenes</name>
    <dbReference type="NCBI Taxonomy" id="2981790"/>
    <lineage>
        <taxon>Bacteria</taxon>
        <taxon>Bacillati</taxon>
        <taxon>Bacillota</taxon>
        <taxon>Clostridia</taxon>
        <taxon>Lachnospirales</taxon>
        <taxon>Lachnospiraceae</taxon>
        <taxon>Faecalicatena</taxon>
    </lineage>
</organism>
<accession>A0ABT2TAG7</accession>
<keyword evidence="2" id="KW-1185">Reference proteome</keyword>
<gene>
    <name evidence="1" type="ORF">OCV51_03930</name>
</gene>
<evidence type="ECO:0000313" key="2">
    <source>
        <dbReference type="Proteomes" id="UP001652394"/>
    </source>
</evidence>
<proteinExistence type="predicted"/>
<dbReference type="RefSeq" id="WP_059066351.1">
    <property type="nucleotide sequence ID" value="NZ_JAOQJX010000004.1"/>
</dbReference>
<name>A0ABT2TAG7_9FIRM</name>
<comment type="caution">
    <text evidence="1">The sequence shown here is derived from an EMBL/GenBank/DDBJ whole genome shotgun (WGS) entry which is preliminary data.</text>
</comment>
<dbReference type="Proteomes" id="UP001652394">
    <property type="component" value="Unassembled WGS sequence"/>
</dbReference>
<evidence type="ECO:0000313" key="1">
    <source>
        <dbReference type="EMBL" id="MCU6746816.1"/>
    </source>
</evidence>
<reference evidence="1 2" key="1">
    <citation type="journal article" date="2021" name="ISME Commun">
        <title>Automated analysis of genomic sequences facilitates high-throughput and comprehensive description of bacteria.</title>
        <authorList>
            <person name="Hitch T.C.A."/>
        </authorList>
    </citation>
    <scope>NUCLEOTIDE SEQUENCE [LARGE SCALE GENOMIC DNA]</scope>
    <source>
        <strain evidence="1 2">H2_18</strain>
    </source>
</reference>
<protein>
    <submittedName>
        <fullName evidence="1">Uncharacterized protein</fullName>
    </submittedName>
</protein>